<dbReference type="PROSITE" id="PS51257">
    <property type="entry name" value="PROKAR_LIPOPROTEIN"/>
    <property type="match status" value="1"/>
</dbReference>
<feature type="transmembrane region" description="Helical" evidence="1">
    <location>
        <begin position="198"/>
        <end position="217"/>
    </location>
</feature>
<evidence type="ECO:0000259" key="2">
    <source>
        <dbReference type="Pfam" id="PF03413"/>
    </source>
</evidence>
<feature type="domain" description="PepSY" evidence="2">
    <location>
        <begin position="249"/>
        <end position="310"/>
    </location>
</feature>
<dbReference type="InParanoid" id="A0A330L8A0"/>
<keyword evidence="4" id="KW-1185">Reference proteome</keyword>
<proteinExistence type="predicted"/>
<dbReference type="Pfam" id="PF03929">
    <property type="entry name" value="PepSY_TM"/>
    <property type="match status" value="1"/>
</dbReference>
<dbReference type="AlphaFoldDB" id="A0A330L8A0"/>
<gene>
    <name evidence="3" type="ORF">NITLEN_40038</name>
</gene>
<keyword evidence="1" id="KW-0472">Membrane</keyword>
<reference evidence="4" key="1">
    <citation type="submission" date="2018-04" db="EMBL/GenBank/DDBJ databases">
        <authorList>
            <person name="Lucker S."/>
            <person name="Sakoula D."/>
        </authorList>
    </citation>
    <scope>NUCLEOTIDE SEQUENCE [LARGE SCALE GENOMIC DNA]</scope>
</reference>
<accession>A0A330L8A0</accession>
<organism evidence="3 4">
    <name type="scientific">Nitrospira lenta</name>
    <dbReference type="NCBI Taxonomy" id="1436998"/>
    <lineage>
        <taxon>Bacteria</taxon>
        <taxon>Pseudomonadati</taxon>
        <taxon>Nitrospirota</taxon>
        <taxon>Nitrospiria</taxon>
        <taxon>Nitrospirales</taxon>
        <taxon>Nitrospiraceae</taxon>
        <taxon>Nitrospira</taxon>
    </lineage>
</organism>
<dbReference type="PANTHER" id="PTHR34219">
    <property type="entry name" value="IRON-REGULATED INNER MEMBRANE PROTEIN-RELATED"/>
    <property type="match status" value="1"/>
</dbReference>
<dbReference type="Proteomes" id="UP000248168">
    <property type="component" value="Unassembled WGS sequence"/>
</dbReference>
<evidence type="ECO:0000256" key="1">
    <source>
        <dbReference type="SAM" id="Phobius"/>
    </source>
</evidence>
<keyword evidence="1" id="KW-0812">Transmembrane</keyword>
<feature type="transmembrane region" description="Helical" evidence="1">
    <location>
        <begin position="12"/>
        <end position="38"/>
    </location>
</feature>
<feature type="transmembrane region" description="Helical" evidence="1">
    <location>
        <begin position="343"/>
        <end position="363"/>
    </location>
</feature>
<dbReference type="InterPro" id="IPR025711">
    <property type="entry name" value="PepSY"/>
</dbReference>
<name>A0A330L8A0_9BACT</name>
<dbReference type="InterPro" id="IPR005625">
    <property type="entry name" value="PepSY-ass_TM"/>
</dbReference>
<feature type="transmembrane region" description="Helical" evidence="1">
    <location>
        <begin position="149"/>
        <end position="170"/>
    </location>
</feature>
<dbReference type="Pfam" id="PF03413">
    <property type="entry name" value="PepSY"/>
    <property type="match status" value="1"/>
</dbReference>
<sequence length="388" mass="43398">MSRKARQKLWWAVHGWLGLWVGCVFALSGLTGSALVFYQTIDEWLNPEQRTVVDSGPYRPYTEMLAAARAARPDLPGPYGLFLPQARPGVVEAWFKVPAGAAGHVQDIEVPIDPYRAAVLSRGRIWGQTVVSFIYELHKAWLLDEVGEAVVGCAGLLLVLSIGSGVYLWWPKAGRYRQAVTFNPAGSRIRRLYDLHKLSGIAGSLVLLVLAFTGLYLEFPHYVVPLVKVLLPVPVETEWYSTVIPDARPIPVDQAVAIAMQRLPDGELKWIGLPQQAGDAFQIGLRRPEEVRRTSSDSVVWLDQYSGAVLHVRDWRQFTAGETVLAWLFPLHTGEAFGLTGRWIVFVAGFLPFILYVTALRMWRLKRKAQRRQKITADPPASVQLPAR</sequence>
<dbReference type="OrthoDB" id="9776609at2"/>
<protein>
    <recommendedName>
        <fullName evidence="2">PepSY domain-containing protein</fullName>
    </recommendedName>
</protein>
<evidence type="ECO:0000313" key="4">
    <source>
        <dbReference type="Proteomes" id="UP000248168"/>
    </source>
</evidence>
<keyword evidence="1" id="KW-1133">Transmembrane helix</keyword>
<dbReference type="EMBL" id="OUNR01000017">
    <property type="protein sequence ID" value="SPP65565.1"/>
    <property type="molecule type" value="Genomic_DNA"/>
</dbReference>
<evidence type="ECO:0000313" key="3">
    <source>
        <dbReference type="EMBL" id="SPP65565.1"/>
    </source>
</evidence>
<dbReference type="RefSeq" id="WP_121989839.1">
    <property type="nucleotide sequence ID" value="NZ_OUNR01000017.1"/>
</dbReference>